<gene>
    <name evidence="1" type="primary">GLEAN_05559</name>
    <name evidence="1" type="ORF">TcasGA2_TC005559</name>
</gene>
<proteinExistence type="predicted"/>
<name>D6WXI6_TRICA</name>
<keyword evidence="2" id="KW-1185">Reference proteome</keyword>
<reference evidence="1 2" key="1">
    <citation type="journal article" date="2008" name="Nature">
        <title>The genome of the model beetle and pest Tribolium castaneum.</title>
        <authorList>
            <consortium name="Tribolium Genome Sequencing Consortium"/>
            <person name="Richards S."/>
            <person name="Gibbs R.A."/>
            <person name="Weinstock G.M."/>
            <person name="Brown S.J."/>
            <person name="Denell R."/>
            <person name="Beeman R.W."/>
            <person name="Gibbs R."/>
            <person name="Beeman R.W."/>
            <person name="Brown S.J."/>
            <person name="Bucher G."/>
            <person name="Friedrich M."/>
            <person name="Grimmelikhuijzen C.J."/>
            <person name="Klingler M."/>
            <person name="Lorenzen M."/>
            <person name="Richards S."/>
            <person name="Roth S."/>
            <person name="Schroder R."/>
            <person name="Tautz D."/>
            <person name="Zdobnov E.M."/>
            <person name="Muzny D."/>
            <person name="Gibbs R.A."/>
            <person name="Weinstock G.M."/>
            <person name="Attaway T."/>
            <person name="Bell S."/>
            <person name="Buhay C.J."/>
            <person name="Chandrabose M.N."/>
            <person name="Chavez D."/>
            <person name="Clerk-Blankenburg K.P."/>
            <person name="Cree A."/>
            <person name="Dao M."/>
            <person name="Davis C."/>
            <person name="Chacko J."/>
            <person name="Dinh H."/>
            <person name="Dugan-Rocha S."/>
            <person name="Fowler G."/>
            <person name="Garner T.T."/>
            <person name="Garnes J."/>
            <person name="Gnirke A."/>
            <person name="Hawes A."/>
            <person name="Hernandez J."/>
            <person name="Hines S."/>
            <person name="Holder M."/>
            <person name="Hume J."/>
            <person name="Jhangiani S.N."/>
            <person name="Joshi V."/>
            <person name="Khan Z.M."/>
            <person name="Jackson L."/>
            <person name="Kovar C."/>
            <person name="Kowis A."/>
            <person name="Lee S."/>
            <person name="Lewis L.R."/>
            <person name="Margolis J."/>
            <person name="Morgan M."/>
            <person name="Nazareth L.V."/>
            <person name="Nguyen N."/>
            <person name="Okwuonu G."/>
            <person name="Parker D."/>
            <person name="Richards S."/>
            <person name="Ruiz S.J."/>
            <person name="Santibanez J."/>
            <person name="Savard J."/>
            <person name="Scherer S.E."/>
            <person name="Schneider B."/>
            <person name="Sodergren E."/>
            <person name="Tautz D."/>
            <person name="Vattahil S."/>
            <person name="Villasana D."/>
            <person name="White C.S."/>
            <person name="Wright R."/>
            <person name="Park Y."/>
            <person name="Beeman R.W."/>
            <person name="Lord J."/>
            <person name="Oppert B."/>
            <person name="Lorenzen M."/>
            <person name="Brown S."/>
            <person name="Wang L."/>
            <person name="Savard J."/>
            <person name="Tautz D."/>
            <person name="Richards S."/>
            <person name="Weinstock G."/>
            <person name="Gibbs R.A."/>
            <person name="Liu Y."/>
            <person name="Worley K."/>
            <person name="Weinstock G."/>
            <person name="Elsik C.G."/>
            <person name="Reese J.T."/>
            <person name="Elhaik E."/>
            <person name="Landan G."/>
            <person name="Graur D."/>
            <person name="Arensburger P."/>
            <person name="Atkinson P."/>
            <person name="Beeman R.W."/>
            <person name="Beidler J."/>
            <person name="Brown S.J."/>
            <person name="Demuth J.P."/>
            <person name="Drury D.W."/>
            <person name="Du Y.Z."/>
            <person name="Fujiwara H."/>
            <person name="Lorenzen M."/>
            <person name="Maselli V."/>
            <person name="Osanai M."/>
            <person name="Park Y."/>
            <person name="Robertson H.M."/>
            <person name="Tu Z."/>
            <person name="Wang J.J."/>
            <person name="Wang S."/>
            <person name="Richards S."/>
            <person name="Song H."/>
            <person name="Zhang L."/>
            <person name="Sodergren E."/>
            <person name="Werner D."/>
            <person name="Stanke M."/>
            <person name="Morgenstern B."/>
            <person name="Solovyev V."/>
            <person name="Kosarev P."/>
            <person name="Brown G."/>
            <person name="Chen H.C."/>
            <person name="Ermolaeva O."/>
            <person name="Hlavina W."/>
            <person name="Kapustin Y."/>
            <person name="Kiryutin B."/>
            <person name="Kitts P."/>
            <person name="Maglott D."/>
            <person name="Pruitt K."/>
            <person name="Sapojnikov V."/>
            <person name="Souvorov A."/>
            <person name="Mackey A.J."/>
            <person name="Waterhouse R.M."/>
            <person name="Wyder S."/>
            <person name="Zdobnov E.M."/>
            <person name="Zdobnov E.M."/>
            <person name="Wyder S."/>
            <person name="Kriventseva E.V."/>
            <person name="Kadowaki T."/>
            <person name="Bork P."/>
            <person name="Aranda M."/>
            <person name="Bao R."/>
            <person name="Beermann A."/>
            <person name="Berns N."/>
            <person name="Bolognesi R."/>
            <person name="Bonneton F."/>
            <person name="Bopp D."/>
            <person name="Brown S.J."/>
            <person name="Bucher G."/>
            <person name="Butts T."/>
            <person name="Chaumot A."/>
            <person name="Denell R.E."/>
            <person name="Ferrier D.E."/>
            <person name="Friedrich M."/>
            <person name="Gordon C.M."/>
            <person name="Jindra M."/>
            <person name="Klingler M."/>
            <person name="Lan Q."/>
            <person name="Lattorff H.M."/>
            <person name="Laudet V."/>
            <person name="von Levetsow C."/>
            <person name="Liu Z."/>
            <person name="Lutz R."/>
            <person name="Lynch J.A."/>
            <person name="da Fonseca R.N."/>
            <person name="Posnien N."/>
            <person name="Reuter R."/>
            <person name="Roth S."/>
            <person name="Savard J."/>
            <person name="Schinko J.B."/>
            <person name="Schmitt C."/>
            <person name="Schoppmeier M."/>
            <person name="Schroder R."/>
            <person name="Shippy T.D."/>
            <person name="Simonnet F."/>
            <person name="Marques-Souza H."/>
            <person name="Tautz D."/>
            <person name="Tomoyasu Y."/>
            <person name="Trauner J."/>
            <person name="Van der Zee M."/>
            <person name="Vervoort M."/>
            <person name="Wittkopp N."/>
            <person name="Wimmer E.A."/>
            <person name="Yang X."/>
            <person name="Jones A.K."/>
            <person name="Sattelle D.B."/>
            <person name="Ebert P.R."/>
            <person name="Nelson D."/>
            <person name="Scott J.G."/>
            <person name="Beeman R.W."/>
            <person name="Muthukrishnan S."/>
            <person name="Kramer K.J."/>
            <person name="Arakane Y."/>
            <person name="Beeman R.W."/>
            <person name="Zhu Q."/>
            <person name="Hogenkamp D."/>
            <person name="Dixit R."/>
            <person name="Oppert B."/>
            <person name="Jiang H."/>
            <person name="Zou Z."/>
            <person name="Marshall J."/>
            <person name="Elpidina E."/>
            <person name="Vinokurov K."/>
            <person name="Oppert C."/>
            <person name="Zou Z."/>
            <person name="Evans J."/>
            <person name="Lu Z."/>
            <person name="Zhao P."/>
            <person name="Sumathipala N."/>
            <person name="Altincicek B."/>
            <person name="Vilcinskas A."/>
            <person name="Williams M."/>
            <person name="Hultmark D."/>
            <person name="Hetru C."/>
            <person name="Jiang H."/>
            <person name="Grimmelikhuijzen C.J."/>
            <person name="Hauser F."/>
            <person name="Cazzamali G."/>
            <person name="Williamson M."/>
            <person name="Park Y."/>
            <person name="Li B."/>
            <person name="Tanaka Y."/>
            <person name="Predel R."/>
            <person name="Neupert S."/>
            <person name="Schachtner J."/>
            <person name="Verleyen P."/>
            <person name="Raible F."/>
            <person name="Bork P."/>
            <person name="Friedrich M."/>
            <person name="Walden K.K."/>
            <person name="Robertson H.M."/>
            <person name="Angeli S."/>
            <person name="Foret S."/>
            <person name="Bucher G."/>
            <person name="Schuetz S."/>
            <person name="Maleszka R."/>
            <person name="Wimmer E.A."/>
            <person name="Beeman R.W."/>
            <person name="Lorenzen M."/>
            <person name="Tomoyasu Y."/>
            <person name="Miller S.C."/>
            <person name="Grossmann D."/>
            <person name="Bucher G."/>
        </authorList>
    </citation>
    <scope>NUCLEOTIDE SEQUENCE [LARGE SCALE GENOMIC DNA]</scope>
    <source>
        <strain evidence="1 2">Georgia GA2</strain>
    </source>
</reference>
<evidence type="ECO:0000313" key="2">
    <source>
        <dbReference type="Proteomes" id="UP000007266"/>
    </source>
</evidence>
<dbReference type="InParanoid" id="D6WXI6"/>
<dbReference type="AlphaFoldDB" id="D6WXI6"/>
<dbReference type="HOGENOM" id="CLU_1827822_0_0_1"/>
<organism evidence="1 2">
    <name type="scientific">Tribolium castaneum</name>
    <name type="common">Red flour beetle</name>
    <dbReference type="NCBI Taxonomy" id="7070"/>
    <lineage>
        <taxon>Eukaryota</taxon>
        <taxon>Metazoa</taxon>
        <taxon>Ecdysozoa</taxon>
        <taxon>Arthropoda</taxon>
        <taxon>Hexapoda</taxon>
        <taxon>Insecta</taxon>
        <taxon>Pterygota</taxon>
        <taxon>Neoptera</taxon>
        <taxon>Endopterygota</taxon>
        <taxon>Coleoptera</taxon>
        <taxon>Polyphaga</taxon>
        <taxon>Cucujiformia</taxon>
        <taxon>Tenebrionidae</taxon>
        <taxon>Tenebrionidae incertae sedis</taxon>
        <taxon>Tribolium</taxon>
    </lineage>
</organism>
<sequence>MDRRDDLSTIGHLTLTSLVHRKDKLDGHGENSQTLKFLPFTDADGRPLKQKTVTTTRYLSNIHTDVATSTAPTLENGQLGRSGLLQRGKHIEGTFLNVHLTNFFYKYRGLSKDYATYIADLWSQNRCAREGEFGVGSSMTK</sequence>
<evidence type="ECO:0000313" key="1">
    <source>
        <dbReference type="EMBL" id="EFA07977.1"/>
    </source>
</evidence>
<dbReference type="EMBL" id="KQ971361">
    <property type="protein sequence ID" value="EFA07977.1"/>
    <property type="molecule type" value="Genomic_DNA"/>
</dbReference>
<accession>D6WXI6</accession>
<protein>
    <submittedName>
        <fullName evidence="1">Uncharacterized protein</fullName>
    </submittedName>
</protein>
<dbReference type="Proteomes" id="UP000007266">
    <property type="component" value="Linkage group 8"/>
</dbReference>
<reference evidence="1 2" key="2">
    <citation type="journal article" date="2010" name="Nucleic Acids Res.">
        <title>BeetleBase in 2010: revisions to provide comprehensive genomic information for Tribolium castaneum.</title>
        <authorList>
            <person name="Kim H.S."/>
            <person name="Murphy T."/>
            <person name="Xia J."/>
            <person name="Caragea D."/>
            <person name="Park Y."/>
            <person name="Beeman R.W."/>
            <person name="Lorenzen M.D."/>
            <person name="Butcher S."/>
            <person name="Manak J.R."/>
            <person name="Brown S.J."/>
        </authorList>
    </citation>
    <scope>GENOME REANNOTATION</scope>
    <source>
        <strain evidence="1 2">Georgia GA2</strain>
    </source>
</reference>